<evidence type="ECO:0000313" key="3">
    <source>
        <dbReference type="Proteomes" id="UP000314294"/>
    </source>
</evidence>
<dbReference type="AlphaFoldDB" id="A0A4Z2E5N4"/>
<accession>A0A4Z2E5N4</accession>
<dbReference type="EMBL" id="SRLO01016613">
    <property type="protein sequence ID" value="TNN24037.1"/>
    <property type="molecule type" value="Genomic_DNA"/>
</dbReference>
<evidence type="ECO:0000256" key="1">
    <source>
        <dbReference type="SAM" id="MobiDB-lite"/>
    </source>
</evidence>
<keyword evidence="3" id="KW-1185">Reference proteome</keyword>
<evidence type="ECO:0000313" key="2">
    <source>
        <dbReference type="EMBL" id="TNN24037.1"/>
    </source>
</evidence>
<protein>
    <submittedName>
        <fullName evidence="2">Uncharacterized protein</fullName>
    </submittedName>
</protein>
<gene>
    <name evidence="2" type="ORF">EYF80_065841</name>
</gene>
<dbReference type="Proteomes" id="UP000314294">
    <property type="component" value="Unassembled WGS sequence"/>
</dbReference>
<reference evidence="2 3" key="1">
    <citation type="submission" date="2019-03" db="EMBL/GenBank/DDBJ databases">
        <title>First draft genome of Liparis tanakae, snailfish: a comprehensive survey of snailfish specific genes.</title>
        <authorList>
            <person name="Kim W."/>
            <person name="Song I."/>
            <person name="Jeong J.-H."/>
            <person name="Kim D."/>
            <person name="Kim S."/>
            <person name="Ryu S."/>
            <person name="Song J.Y."/>
            <person name="Lee S.K."/>
        </authorList>
    </citation>
    <scope>NUCLEOTIDE SEQUENCE [LARGE SCALE GENOMIC DNA]</scope>
    <source>
        <tissue evidence="2">Muscle</tissue>
    </source>
</reference>
<comment type="caution">
    <text evidence="2">The sequence shown here is derived from an EMBL/GenBank/DDBJ whole genome shotgun (WGS) entry which is preliminary data.</text>
</comment>
<sequence>MFPLRVYRLNSACGVAPPQMAWHLVPRRAWPWPRPPPPPWTGAARREATCGGRGDVGVKELEGSHGIHVSKQWDETPKGVA</sequence>
<name>A0A4Z2E5N4_9TELE</name>
<feature type="region of interest" description="Disordered" evidence="1">
    <location>
        <begin position="62"/>
        <end position="81"/>
    </location>
</feature>
<proteinExistence type="predicted"/>
<organism evidence="2 3">
    <name type="scientific">Liparis tanakae</name>
    <name type="common">Tanaka's snailfish</name>
    <dbReference type="NCBI Taxonomy" id="230148"/>
    <lineage>
        <taxon>Eukaryota</taxon>
        <taxon>Metazoa</taxon>
        <taxon>Chordata</taxon>
        <taxon>Craniata</taxon>
        <taxon>Vertebrata</taxon>
        <taxon>Euteleostomi</taxon>
        <taxon>Actinopterygii</taxon>
        <taxon>Neopterygii</taxon>
        <taxon>Teleostei</taxon>
        <taxon>Neoteleostei</taxon>
        <taxon>Acanthomorphata</taxon>
        <taxon>Eupercaria</taxon>
        <taxon>Perciformes</taxon>
        <taxon>Cottioidei</taxon>
        <taxon>Cottales</taxon>
        <taxon>Liparidae</taxon>
        <taxon>Liparis</taxon>
    </lineage>
</organism>